<evidence type="ECO:0000313" key="1">
    <source>
        <dbReference type="EMBL" id="KAF9741143.1"/>
    </source>
</evidence>
<protein>
    <submittedName>
        <fullName evidence="1">Uncharacterized protein</fullName>
    </submittedName>
</protein>
<organism evidence="1 2">
    <name type="scientific">Paraphaeosphaeria minitans</name>
    <dbReference type="NCBI Taxonomy" id="565426"/>
    <lineage>
        <taxon>Eukaryota</taxon>
        <taxon>Fungi</taxon>
        <taxon>Dikarya</taxon>
        <taxon>Ascomycota</taxon>
        <taxon>Pezizomycotina</taxon>
        <taxon>Dothideomycetes</taxon>
        <taxon>Pleosporomycetidae</taxon>
        <taxon>Pleosporales</taxon>
        <taxon>Massarineae</taxon>
        <taxon>Didymosphaeriaceae</taxon>
        <taxon>Paraphaeosphaeria</taxon>
    </lineage>
</organism>
<gene>
    <name evidence="1" type="ORF">PMIN01_00682</name>
</gene>
<accession>A0A9P6KVN2</accession>
<name>A0A9P6KVN2_9PLEO</name>
<keyword evidence="2" id="KW-1185">Reference proteome</keyword>
<dbReference type="EMBL" id="WJXW01000001">
    <property type="protein sequence ID" value="KAF9741143.1"/>
    <property type="molecule type" value="Genomic_DNA"/>
</dbReference>
<proteinExistence type="predicted"/>
<reference evidence="1" key="1">
    <citation type="journal article" date="2020" name="Mol. Plant Microbe Interact.">
        <title>Genome Sequence of the Biocontrol Agent Coniothyrium minitans strain Conio (IMI 134523).</title>
        <authorList>
            <person name="Patel D."/>
            <person name="Shittu T.A."/>
            <person name="Baroncelli R."/>
            <person name="Muthumeenakshi S."/>
            <person name="Osborne T.H."/>
            <person name="Janganan T.K."/>
            <person name="Sreenivasaprasad S."/>
        </authorList>
    </citation>
    <scope>NUCLEOTIDE SEQUENCE</scope>
    <source>
        <strain evidence="1">Conio</strain>
    </source>
</reference>
<evidence type="ECO:0000313" key="2">
    <source>
        <dbReference type="Proteomes" id="UP000756921"/>
    </source>
</evidence>
<dbReference type="AlphaFoldDB" id="A0A9P6KVN2"/>
<comment type="caution">
    <text evidence="1">The sequence shown here is derived from an EMBL/GenBank/DDBJ whole genome shotgun (WGS) entry which is preliminary data.</text>
</comment>
<dbReference type="Proteomes" id="UP000756921">
    <property type="component" value="Unassembled WGS sequence"/>
</dbReference>
<sequence length="25" mass="3047">MHRRPPQASLKSRCTYCQLKVSYHR</sequence>